<dbReference type="InterPro" id="IPR050570">
    <property type="entry name" value="Cell_wall_metabolism_enzyme"/>
</dbReference>
<keyword evidence="2" id="KW-0812">Transmembrane</keyword>
<keyword evidence="1" id="KW-0732">Signal</keyword>
<organism evidence="4">
    <name type="scientific">termite gut metagenome</name>
    <dbReference type="NCBI Taxonomy" id="433724"/>
    <lineage>
        <taxon>unclassified sequences</taxon>
        <taxon>metagenomes</taxon>
        <taxon>organismal metagenomes</taxon>
    </lineage>
</organism>
<dbReference type="PANTHER" id="PTHR21666">
    <property type="entry name" value="PEPTIDASE-RELATED"/>
    <property type="match status" value="1"/>
</dbReference>
<feature type="transmembrane region" description="Helical" evidence="2">
    <location>
        <begin position="29"/>
        <end position="49"/>
    </location>
</feature>
<accession>A0A5J4RM56</accession>
<sequence length="272" mass="30774">MRFKYKLTIINEDKLEDVLEVRVSKMNGLAILLTFLLIIFIIIGCVMSYTPLRNVLPGYMNNEIRAQVVSNALRVDSFQQVVDMQKFYIANIQDIFRGTVRVDTVSSMDSLTVIRGDSLKEPTKWEEEFRRKYEETEKYNLTSITSQTDALGLNFFCPVRGMISGRFDLNAKHYGVDIAANPNETVLATLEGTVILSAYTIQTGYLIGVQHNQGFVSIYKHCGSLLKKEGEKVKAGEPIALVGNNKSTIGPHLHFEVWYKGRAVNPENYVVF</sequence>
<comment type="caution">
    <text evidence="4">The sequence shown here is derived from an EMBL/GenBank/DDBJ whole genome shotgun (WGS) entry which is preliminary data.</text>
</comment>
<feature type="domain" description="M23ase beta-sheet core" evidence="3">
    <location>
        <begin position="172"/>
        <end position="266"/>
    </location>
</feature>
<dbReference type="SUPFAM" id="SSF51261">
    <property type="entry name" value="Duplicated hybrid motif"/>
    <property type="match status" value="1"/>
</dbReference>
<protein>
    <submittedName>
        <fullName evidence="4">Murein DD-endopeptidase MepM</fullName>
        <ecNumber evidence="4">3.4.24.-</ecNumber>
    </submittedName>
</protein>
<dbReference type="AlphaFoldDB" id="A0A5J4RM56"/>
<evidence type="ECO:0000256" key="1">
    <source>
        <dbReference type="ARBA" id="ARBA00022729"/>
    </source>
</evidence>
<name>A0A5J4RM56_9ZZZZ</name>
<proteinExistence type="predicted"/>
<dbReference type="CDD" id="cd12797">
    <property type="entry name" value="M23_peptidase"/>
    <property type="match status" value="1"/>
</dbReference>
<gene>
    <name evidence="4" type="ORF">EZS27_017458</name>
</gene>
<keyword evidence="2" id="KW-0472">Membrane</keyword>
<keyword evidence="2" id="KW-1133">Transmembrane helix</keyword>
<evidence type="ECO:0000259" key="3">
    <source>
        <dbReference type="Pfam" id="PF01551"/>
    </source>
</evidence>
<dbReference type="EC" id="3.4.24.-" evidence="4"/>
<dbReference type="Pfam" id="PF01551">
    <property type="entry name" value="Peptidase_M23"/>
    <property type="match status" value="1"/>
</dbReference>
<reference evidence="4" key="1">
    <citation type="submission" date="2019-03" db="EMBL/GenBank/DDBJ databases">
        <title>Single cell metagenomics reveals metabolic interactions within the superorganism composed of flagellate Streblomastix strix and complex community of Bacteroidetes bacteria on its surface.</title>
        <authorList>
            <person name="Treitli S.C."/>
            <person name="Kolisko M."/>
            <person name="Husnik F."/>
            <person name="Keeling P."/>
            <person name="Hampl V."/>
        </authorList>
    </citation>
    <scope>NUCLEOTIDE SEQUENCE</scope>
    <source>
        <strain evidence="4">STM</strain>
    </source>
</reference>
<dbReference type="Gene3D" id="2.70.70.10">
    <property type="entry name" value="Glucose Permease (Domain IIA)"/>
    <property type="match status" value="1"/>
</dbReference>
<dbReference type="InterPro" id="IPR016047">
    <property type="entry name" value="M23ase_b-sheet_dom"/>
</dbReference>
<keyword evidence="4" id="KW-0378">Hydrolase</keyword>
<dbReference type="PANTHER" id="PTHR21666:SF289">
    <property type="entry name" value="L-ALA--D-GLU ENDOPEPTIDASE"/>
    <property type="match status" value="1"/>
</dbReference>
<dbReference type="EMBL" id="SNRY01001024">
    <property type="protein sequence ID" value="KAA6334203.1"/>
    <property type="molecule type" value="Genomic_DNA"/>
</dbReference>
<evidence type="ECO:0000313" key="4">
    <source>
        <dbReference type="EMBL" id="KAA6334203.1"/>
    </source>
</evidence>
<evidence type="ECO:0000256" key="2">
    <source>
        <dbReference type="SAM" id="Phobius"/>
    </source>
</evidence>
<dbReference type="GO" id="GO:0004222">
    <property type="term" value="F:metalloendopeptidase activity"/>
    <property type="evidence" value="ECO:0007669"/>
    <property type="project" value="TreeGrafter"/>
</dbReference>
<dbReference type="InterPro" id="IPR011055">
    <property type="entry name" value="Dup_hybrid_motif"/>
</dbReference>